<organism evidence="3 4">
    <name type="scientific">Pseudothauera lacus</name>
    <dbReference type="NCBI Taxonomy" id="2136175"/>
    <lineage>
        <taxon>Bacteria</taxon>
        <taxon>Pseudomonadati</taxon>
        <taxon>Pseudomonadota</taxon>
        <taxon>Betaproteobacteria</taxon>
        <taxon>Rhodocyclales</taxon>
        <taxon>Zoogloeaceae</taxon>
        <taxon>Pseudothauera</taxon>
    </lineage>
</organism>
<reference evidence="3 4" key="2">
    <citation type="submission" date="2018-04" db="EMBL/GenBank/DDBJ databases">
        <title>Thauera lacus sp. nov., isolated from an saline lake in Inner Mongolia, China.</title>
        <authorList>
            <person name="Liang Q.-Y."/>
        </authorList>
    </citation>
    <scope>NUCLEOTIDE SEQUENCE [LARGE SCALE GENOMIC DNA]</scope>
    <source>
        <strain evidence="3 4">D20</strain>
    </source>
</reference>
<keyword evidence="4" id="KW-1185">Reference proteome</keyword>
<dbReference type="OrthoDB" id="8527419at2"/>
<evidence type="ECO:0000259" key="2">
    <source>
        <dbReference type="Pfam" id="PF16036"/>
    </source>
</evidence>
<comment type="caution">
    <text evidence="3">The sequence shown here is derived from an EMBL/GenBank/DDBJ whole genome shotgun (WGS) entry which is preliminary data.</text>
</comment>
<dbReference type="InterPro" id="IPR016087">
    <property type="entry name" value="Chalcone_isomerase"/>
</dbReference>
<feature type="domain" description="Chalcone isomerase" evidence="2">
    <location>
        <begin position="70"/>
        <end position="176"/>
    </location>
</feature>
<evidence type="ECO:0000256" key="1">
    <source>
        <dbReference type="SAM" id="SignalP"/>
    </source>
</evidence>
<proteinExistence type="predicted"/>
<sequence length="181" mass="19407">MNAAVRTLVAALLGALALAAAALPATLPAAALDAAPALRPLGSGEMRWLGFRLYDAQLWVSGTAYQPDQPHALALRYHRGISAARLVDTSVDEMRRLGAADEAQLLRWRAALQQAFPDVAAEEVIVGLHLPGGGAAFWHQGRLTARIDDAEFARLFFAIWLDPRTREPGLRARLLGAGAAR</sequence>
<feature type="signal peptide" evidence="1">
    <location>
        <begin position="1"/>
        <end position="31"/>
    </location>
</feature>
<dbReference type="RefSeq" id="WP_107493143.1">
    <property type="nucleotide sequence ID" value="NZ_PZKC01000005.1"/>
</dbReference>
<gene>
    <name evidence="3" type="ORF">C8261_07980</name>
</gene>
<evidence type="ECO:0000313" key="3">
    <source>
        <dbReference type="EMBL" id="PTD96742.1"/>
    </source>
</evidence>
<feature type="chain" id="PRO_5015704888" description="Chalcone isomerase domain-containing protein" evidence="1">
    <location>
        <begin position="32"/>
        <end position="181"/>
    </location>
</feature>
<reference evidence="3 4" key="1">
    <citation type="submission" date="2018-03" db="EMBL/GenBank/DDBJ databases">
        <authorList>
            <person name="Keele B.F."/>
        </authorList>
    </citation>
    <scope>NUCLEOTIDE SEQUENCE [LARGE SCALE GENOMIC DNA]</scope>
    <source>
        <strain evidence="3 4">D20</strain>
    </source>
</reference>
<accession>A0A2T4IG35</accession>
<evidence type="ECO:0000313" key="4">
    <source>
        <dbReference type="Proteomes" id="UP000241193"/>
    </source>
</evidence>
<keyword evidence="1" id="KW-0732">Signal</keyword>
<name>A0A2T4IG35_9RHOO</name>
<dbReference type="AlphaFoldDB" id="A0A2T4IG35"/>
<dbReference type="Proteomes" id="UP000241193">
    <property type="component" value="Unassembled WGS sequence"/>
</dbReference>
<protein>
    <recommendedName>
        <fullName evidence="2">Chalcone isomerase domain-containing protein</fullName>
    </recommendedName>
</protein>
<dbReference type="EMBL" id="PZKC01000005">
    <property type="protein sequence ID" value="PTD96742.1"/>
    <property type="molecule type" value="Genomic_DNA"/>
</dbReference>
<dbReference type="Pfam" id="PF16036">
    <property type="entry name" value="Chalcone_3"/>
    <property type="match status" value="1"/>
</dbReference>